<dbReference type="OrthoDB" id="9909203at2759"/>
<feature type="compositionally biased region" description="Polar residues" evidence="2">
    <location>
        <begin position="654"/>
        <end position="669"/>
    </location>
</feature>
<feature type="region of interest" description="Disordered" evidence="2">
    <location>
        <begin position="206"/>
        <end position="244"/>
    </location>
</feature>
<sequence length="1428" mass="151531">MNPFCFTGYRIPKPEIVSRIERGEEPCIDSSKKQKLEEPQAEASKGDGSKGDGNKDAGPVIKVERESPEASIHVPPSEITSSQERSGAQCARCGTCCNNQCGMGYQWNTPGMYPGPPPVDSNHRKQFVTPSPTYFNGSPISPGYANRGEGMPHPTSPMGYNNMGMVPLSPHYPVYRNVGDPHTTFPFPERPPNSMFGNFEVNQPTPMGPPASHMTDHPNSCTLTPQESPEDSIHVPPSEITSSQERSGAQCARCGTCCNNQCGMGCRWNTPGMYPGPPPVDGNHRKQFVTPSPTYFNGSPISPGYANRGEGMPHPTSPMGYNNLAAPSSLPMELPLLFSPLRFFSLCPLSSASASEHENRNRKDPYINAREGPFQERRNPMGPCPGCGTFCNNQCAASFQWEQRRLQHSVPGAMETNRYASPPNPYFNAGANPAAFPNVRHPLRHGTPPMNVQGNPAMIQLSPQFAGYRRPGDPRSPNILHGKPELPPGHVIHGGNTAAANLHGQNQSGKYGTMSANIGGNHRKSQSMSPLAALETMPMLATNNSPNAVNEQRSRSANQVANTTNAITDQRSRPPNQMANNSPNVLTDQRNRPPNQMANNSPNAFIDQRSRPPNQMANNSPNAITEQRNRLANQMAINCSNTLTDQRSRPIYQMANNSPNTITDQRSRPTYQMVNTSPNTITDHRTRPTYQMATSSPNTITDHRTRPTYQMANTSSNTVTDQRNRPPAQIVTSSDATRATVPQNINKRPDNLQCSIIGGKIVKVVQSVTPPTGNTGQPRPNEVTFNRSPSLGPSGNYAPKNAQPSSTMSQEAGRVTTGESVGSKRPASQQASDGVLPPKRASPTVIIVDCDEGKSASSLVTSANNPGTACGTPPTSKSESLPSEPIVVNDDQDSKNAELQDAREDKRSLAPITISSIRTSGIFNPPIIRGKREVKNDSNTIIIIDDKDPDGAAPQTLQTKMTKDESQSSTSGTPPMKNPKAAGEPPPLAPKVQPQGVQQGTPVMVNKVHMQQPSPIIVTGGTSLSNQPLPVNGNQSIMLTFPVTVGSSGIMLATPVNISDNQISGVNHTNRMPVGKNPRFVQPNSVPINVAPQNVHSKLGQVTMRPVIGQANRLAVPVPHGQAKSITVNVNQPGSVAGTLSINNANLQKVNGGTLKAVPVTAAGNQPVGQSFPLFVDANSGLILTGSAVPSKDAVPSGIGNATVVTVNGGVVSGNVGPVAMGGKLAFSPVNVNGLANTTFITVDGPMSLGNNSSVTLASNPTNINNKGLNIGNSTILTLNGGLGIGSAHPVGAPIANIASINTNGTLQVAPTTASAVVSGQQNSGIIIRKVGDPSTVSQNPQPSEDSPVVVVERLFNCSECGEKFNSLENLTSHQVVHKRPNTQPEGKAGEVTSKDNEVLPGGAEDDSPTILYTTQGDDGSTVYVVTV</sequence>
<keyword evidence="5" id="KW-1185">Reference proteome</keyword>
<proteinExistence type="predicted"/>
<feature type="non-terminal residue" evidence="4">
    <location>
        <position position="1428"/>
    </location>
</feature>
<dbReference type="PROSITE" id="PS50157">
    <property type="entry name" value="ZINC_FINGER_C2H2_2"/>
    <property type="match status" value="1"/>
</dbReference>
<feature type="compositionally biased region" description="Polar residues" evidence="2">
    <location>
        <begin position="546"/>
        <end position="603"/>
    </location>
</feature>
<dbReference type="InterPro" id="IPR013087">
    <property type="entry name" value="Znf_C2H2_type"/>
</dbReference>
<accession>A0A2G9R6Q2</accession>
<keyword evidence="1" id="KW-0479">Metal-binding</keyword>
<feature type="compositionally biased region" description="Basic and acidic residues" evidence="2">
    <location>
        <begin position="892"/>
        <end position="907"/>
    </location>
</feature>
<feature type="region of interest" description="Disordered" evidence="2">
    <location>
        <begin position="642"/>
        <end position="669"/>
    </location>
</feature>
<feature type="region of interest" description="Disordered" evidence="2">
    <location>
        <begin position="768"/>
        <end position="840"/>
    </location>
</feature>
<feature type="compositionally biased region" description="Polar residues" evidence="2">
    <location>
        <begin position="217"/>
        <end position="227"/>
    </location>
</feature>
<keyword evidence="1" id="KW-0862">Zinc</keyword>
<feature type="compositionally biased region" description="Polar residues" evidence="2">
    <location>
        <begin position="857"/>
        <end position="881"/>
    </location>
</feature>
<keyword evidence="1" id="KW-0863">Zinc-finger</keyword>
<evidence type="ECO:0000256" key="1">
    <source>
        <dbReference type="PROSITE-ProRule" id="PRU00042"/>
    </source>
</evidence>
<feature type="region of interest" description="Disordered" evidence="2">
    <location>
        <begin position="1375"/>
        <end position="1409"/>
    </location>
</feature>
<reference evidence="5" key="1">
    <citation type="journal article" date="2017" name="Nat. Commun.">
        <title>The North American bullfrog draft genome provides insight into hormonal regulation of long noncoding RNA.</title>
        <authorList>
            <person name="Hammond S.A."/>
            <person name="Warren R.L."/>
            <person name="Vandervalk B.P."/>
            <person name="Kucuk E."/>
            <person name="Khan H."/>
            <person name="Gibb E.A."/>
            <person name="Pandoh P."/>
            <person name="Kirk H."/>
            <person name="Zhao Y."/>
            <person name="Jones M."/>
            <person name="Mungall A.J."/>
            <person name="Coope R."/>
            <person name="Pleasance S."/>
            <person name="Moore R.A."/>
            <person name="Holt R.A."/>
            <person name="Round J.M."/>
            <person name="Ohora S."/>
            <person name="Walle B.V."/>
            <person name="Veldhoen N."/>
            <person name="Helbing C.C."/>
            <person name="Birol I."/>
        </authorList>
    </citation>
    <scope>NUCLEOTIDE SEQUENCE [LARGE SCALE GENOMIC DNA]</scope>
</reference>
<feature type="domain" description="C2H2-type" evidence="3">
    <location>
        <begin position="1356"/>
        <end position="1383"/>
    </location>
</feature>
<dbReference type="EMBL" id="KV960306">
    <property type="protein sequence ID" value="PIO23557.1"/>
    <property type="molecule type" value="Genomic_DNA"/>
</dbReference>
<dbReference type="Proteomes" id="UP000228934">
    <property type="component" value="Unassembled WGS sequence"/>
</dbReference>
<protein>
    <recommendedName>
        <fullName evidence="3">C2H2-type domain-containing protein</fullName>
    </recommendedName>
</protein>
<feature type="region of interest" description="Disordered" evidence="2">
    <location>
        <begin position="713"/>
        <end position="751"/>
    </location>
</feature>
<evidence type="ECO:0000259" key="3">
    <source>
        <dbReference type="PROSITE" id="PS50157"/>
    </source>
</evidence>
<evidence type="ECO:0000313" key="4">
    <source>
        <dbReference type="EMBL" id="PIO23557.1"/>
    </source>
</evidence>
<feature type="compositionally biased region" description="Basic and acidic residues" evidence="2">
    <location>
        <begin position="17"/>
        <end position="55"/>
    </location>
</feature>
<dbReference type="SMART" id="SM00355">
    <property type="entry name" value="ZnF_C2H2"/>
    <property type="match status" value="1"/>
</dbReference>
<feature type="region of interest" description="Disordered" evidence="2">
    <location>
        <begin position="546"/>
        <end position="621"/>
    </location>
</feature>
<feature type="compositionally biased region" description="Polar residues" evidence="2">
    <location>
        <begin position="730"/>
        <end position="746"/>
    </location>
</feature>
<feature type="compositionally biased region" description="Polar residues" evidence="2">
    <location>
        <begin position="768"/>
        <end position="793"/>
    </location>
</feature>
<evidence type="ECO:0000256" key="2">
    <source>
        <dbReference type="SAM" id="MobiDB-lite"/>
    </source>
</evidence>
<organism evidence="4 5">
    <name type="scientific">Aquarana catesbeiana</name>
    <name type="common">American bullfrog</name>
    <name type="synonym">Rana catesbeiana</name>
    <dbReference type="NCBI Taxonomy" id="8400"/>
    <lineage>
        <taxon>Eukaryota</taxon>
        <taxon>Metazoa</taxon>
        <taxon>Chordata</taxon>
        <taxon>Craniata</taxon>
        <taxon>Vertebrata</taxon>
        <taxon>Euteleostomi</taxon>
        <taxon>Amphibia</taxon>
        <taxon>Batrachia</taxon>
        <taxon>Anura</taxon>
        <taxon>Neobatrachia</taxon>
        <taxon>Ranoidea</taxon>
        <taxon>Ranidae</taxon>
        <taxon>Aquarana</taxon>
    </lineage>
</organism>
<dbReference type="GO" id="GO:0008270">
    <property type="term" value="F:zinc ion binding"/>
    <property type="evidence" value="ECO:0007669"/>
    <property type="project" value="UniProtKB-KW"/>
</dbReference>
<feature type="region of interest" description="Disordered" evidence="2">
    <location>
        <begin position="941"/>
        <end position="996"/>
    </location>
</feature>
<gene>
    <name evidence="4" type="ORF">AB205_0201900</name>
</gene>
<feature type="region of interest" description="Disordered" evidence="2">
    <location>
        <begin position="17"/>
        <end position="85"/>
    </location>
</feature>
<dbReference type="Gene3D" id="3.30.160.60">
    <property type="entry name" value="Classic Zinc Finger"/>
    <property type="match status" value="1"/>
</dbReference>
<name>A0A2G9R6Q2_AQUCT</name>
<feature type="compositionally biased region" description="Polar residues" evidence="2">
    <location>
        <begin position="611"/>
        <end position="621"/>
    </location>
</feature>
<evidence type="ECO:0000313" key="5">
    <source>
        <dbReference type="Proteomes" id="UP000228934"/>
    </source>
</evidence>
<dbReference type="PROSITE" id="PS00028">
    <property type="entry name" value="ZINC_FINGER_C2H2_1"/>
    <property type="match status" value="1"/>
</dbReference>
<feature type="region of interest" description="Disordered" evidence="2">
    <location>
        <begin position="857"/>
        <end position="907"/>
    </location>
</feature>